<protein>
    <recommendedName>
        <fullName evidence="3">AMP-dependent synthetase/ligase domain-containing protein</fullName>
    </recommendedName>
</protein>
<gene>
    <name evidence="1" type="ORF">FOB26_02585</name>
</gene>
<dbReference type="EMBL" id="JABRWM010000003">
    <property type="protein sequence ID" value="NRF18039.1"/>
    <property type="molecule type" value="Genomic_DNA"/>
</dbReference>
<comment type="caution">
    <text evidence="1">The sequence shown here is derived from an EMBL/GenBank/DDBJ whole genome shotgun (WGS) entry which is preliminary data.</text>
</comment>
<dbReference type="AlphaFoldDB" id="A0AA44IX88"/>
<dbReference type="PANTHER" id="PTHR43845:SF1">
    <property type="entry name" value="BLR5969 PROTEIN"/>
    <property type="match status" value="1"/>
</dbReference>
<dbReference type="SUPFAM" id="SSF56801">
    <property type="entry name" value="Acetyl-CoA synthetase-like"/>
    <property type="match status" value="1"/>
</dbReference>
<dbReference type="PANTHER" id="PTHR43845">
    <property type="entry name" value="BLR5969 PROTEIN"/>
    <property type="match status" value="1"/>
</dbReference>
<organism evidence="1 2">
    <name type="scientific">Agrobacterium pusense</name>
    <dbReference type="NCBI Taxonomy" id="648995"/>
    <lineage>
        <taxon>Bacteria</taxon>
        <taxon>Pseudomonadati</taxon>
        <taxon>Pseudomonadota</taxon>
        <taxon>Alphaproteobacteria</taxon>
        <taxon>Hyphomicrobiales</taxon>
        <taxon>Rhizobiaceae</taxon>
        <taxon>Rhizobium/Agrobacterium group</taxon>
        <taxon>Agrobacterium</taxon>
    </lineage>
</organism>
<evidence type="ECO:0000313" key="2">
    <source>
        <dbReference type="Proteomes" id="UP001155820"/>
    </source>
</evidence>
<reference evidence="1" key="1">
    <citation type="submission" date="2019-07" db="EMBL/GenBank/DDBJ databases">
        <title>FDA dAtabase for Regulatory Grade micrObial Sequences (FDA-ARGOS): Supporting development and validation of Infectious Disease Dx tests.</title>
        <authorList>
            <person name="Bachman M."/>
            <person name="Young C."/>
            <person name="Tallon L."/>
            <person name="Sadzewicz L."/>
            <person name="Vavikolanu K."/>
            <person name="Mehta A."/>
            <person name="Aluvathingal J."/>
            <person name="Nadendla S."/>
            <person name="Nandy P."/>
            <person name="Geyer C."/>
            <person name="Yan Y."/>
            <person name="Sichtig H."/>
        </authorList>
    </citation>
    <scope>NUCLEOTIDE SEQUENCE</scope>
    <source>
        <strain evidence="1">FDAARGOS_618</strain>
        <plasmid evidence="1">unnamed3</plasmid>
    </source>
</reference>
<proteinExistence type="predicted"/>
<dbReference type="Gene3D" id="3.40.50.12780">
    <property type="entry name" value="N-terminal domain of ligase-like"/>
    <property type="match status" value="1"/>
</dbReference>
<dbReference type="RefSeq" id="WP_172873374.1">
    <property type="nucleotide sequence ID" value="NZ_JABRWL010000004.1"/>
</dbReference>
<evidence type="ECO:0000313" key="1">
    <source>
        <dbReference type="EMBL" id="NRF18039.1"/>
    </source>
</evidence>
<dbReference type="InterPro" id="IPR042099">
    <property type="entry name" value="ANL_N_sf"/>
</dbReference>
<accession>A0AA44IX88</accession>
<dbReference type="Proteomes" id="UP001155820">
    <property type="component" value="Unassembled WGS sequence"/>
</dbReference>
<sequence length="407" mass="45628">MVFITDDSERAAQKIQHIANRFGIQVHPSDTTGSEPNLTELLASFPVSTKQGLISFRENNAENYLSEALLFAETSGTTGKPLQIPRTYNDLITGVRNYATAYLRYLSPGRDRVAFVHPSLLSPLRDITVRTLQDHNIGIMTVFPIPGQYTYDRIHAALDNNKVTTLMSSPSSIHQILYNFDLHGLPFPASIERIFVTGEYFSRSQAGNIKRIIGREIDIIPIVYGANEIGMMMYGDQDLAYRGFTEDFVFESIPIENHSEFVERLDHGAHLGELLVTSLTPSSMPIIRYATKDVFIFKPDTDGSWRFTHVGRNESLPLDLRTRNLIDEVMYSLPEPIFHYSVKIADDASSLTAQVLQPREHALLPGTIHDALSAILPGRSIKVDEHYNSGFRPGECIAKINRFSIAA</sequence>
<keyword evidence="1" id="KW-0614">Plasmid</keyword>
<keyword evidence="2" id="KW-1185">Reference proteome</keyword>
<name>A0AA44IX88_9HYPH</name>
<evidence type="ECO:0008006" key="3">
    <source>
        <dbReference type="Google" id="ProtNLM"/>
    </source>
</evidence>
<geneLocation type="plasmid" evidence="1">
    <name>unnamed3</name>
</geneLocation>